<feature type="compositionally biased region" description="Gly residues" evidence="1">
    <location>
        <begin position="209"/>
        <end position="222"/>
    </location>
</feature>
<organism evidence="2 3">
    <name type="scientific">Polarella glacialis</name>
    <name type="common">Dinoflagellate</name>
    <dbReference type="NCBI Taxonomy" id="89957"/>
    <lineage>
        <taxon>Eukaryota</taxon>
        <taxon>Sar</taxon>
        <taxon>Alveolata</taxon>
        <taxon>Dinophyceae</taxon>
        <taxon>Suessiales</taxon>
        <taxon>Suessiaceae</taxon>
        <taxon>Polarella</taxon>
    </lineage>
</organism>
<name>A0A813DD02_POLGL</name>
<sequence>MESLLEASPASLDASLRAEIESVDGLLNHLLAQPAALGCGSVGDGHDSWRQAATGRDGGFAFPTHAWHEVASPQSERWQSFPMAEGALRAECAALEASFSDATREVERLTRRRCSLERALSSSRDELGQLRAAHMALQRECESWQHREELARQRAAEAIAAAEALADSCAAEAREARHELRTCREELTQERSSRRGLEGARSSRRGPEGLEGPGTGGGGAKTGAGEAIRGQTPAMDEDVEAAVLALCLRLEQEASSLLQPLQPFAEAKEAPQV</sequence>
<dbReference type="Proteomes" id="UP000654075">
    <property type="component" value="Unassembled WGS sequence"/>
</dbReference>
<reference evidence="2" key="1">
    <citation type="submission" date="2021-02" db="EMBL/GenBank/DDBJ databases">
        <authorList>
            <person name="Dougan E. K."/>
            <person name="Rhodes N."/>
            <person name="Thang M."/>
            <person name="Chan C."/>
        </authorList>
    </citation>
    <scope>NUCLEOTIDE SEQUENCE</scope>
</reference>
<feature type="compositionally biased region" description="Basic and acidic residues" evidence="1">
    <location>
        <begin position="183"/>
        <end position="198"/>
    </location>
</feature>
<keyword evidence="3" id="KW-1185">Reference proteome</keyword>
<accession>A0A813DD02</accession>
<evidence type="ECO:0000313" key="2">
    <source>
        <dbReference type="EMBL" id="CAE8583456.1"/>
    </source>
</evidence>
<evidence type="ECO:0000313" key="3">
    <source>
        <dbReference type="Proteomes" id="UP000654075"/>
    </source>
</evidence>
<gene>
    <name evidence="2" type="ORF">PGLA1383_LOCUS2422</name>
</gene>
<dbReference type="EMBL" id="CAJNNV010000741">
    <property type="protein sequence ID" value="CAE8583456.1"/>
    <property type="molecule type" value="Genomic_DNA"/>
</dbReference>
<comment type="caution">
    <text evidence="2">The sequence shown here is derived from an EMBL/GenBank/DDBJ whole genome shotgun (WGS) entry which is preliminary data.</text>
</comment>
<feature type="region of interest" description="Disordered" evidence="1">
    <location>
        <begin position="183"/>
        <end position="233"/>
    </location>
</feature>
<proteinExistence type="predicted"/>
<dbReference type="AlphaFoldDB" id="A0A813DD02"/>
<evidence type="ECO:0000256" key="1">
    <source>
        <dbReference type="SAM" id="MobiDB-lite"/>
    </source>
</evidence>
<protein>
    <submittedName>
        <fullName evidence="2">Uncharacterized protein</fullName>
    </submittedName>
</protein>